<name>A0A379G7M1_9GAMM</name>
<proteinExistence type="inferred from homology"/>
<feature type="domain" description="GIY-YIG" evidence="2">
    <location>
        <begin position="4"/>
        <end position="79"/>
    </location>
</feature>
<evidence type="ECO:0000256" key="1">
    <source>
        <dbReference type="ARBA" id="ARBA00007435"/>
    </source>
</evidence>
<dbReference type="Proteomes" id="UP000255129">
    <property type="component" value="Unassembled WGS sequence"/>
</dbReference>
<dbReference type="EMBL" id="UGUA01000002">
    <property type="protein sequence ID" value="SUC37044.1"/>
    <property type="molecule type" value="Genomic_DNA"/>
</dbReference>
<dbReference type="SUPFAM" id="SSF82771">
    <property type="entry name" value="GIY-YIG endonuclease"/>
    <property type="match status" value="1"/>
</dbReference>
<evidence type="ECO:0000313" key="3">
    <source>
        <dbReference type="EMBL" id="SUC37044.1"/>
    </source>
</evidence>
<dbReference type="Gene3D" id="3.40.1440.10">
    <property type="entry name" value="GIY-YIG endonuclease"/>
    <property type="match status" value="1"/>
</dbReference>
<evidence type="ECO:0000259" key="2">
    <source>
        <dbReference type="PROSITE" id="PS50164"/>
    </source>
</evidence>
<dbReference type="RefSeq" id="WP_115164755.1">
    <property type="nucleotide sequence ID" value="NZ_JAOXCZ010000001.1"/>
</dbReference>
<dbReference type="OrthoDB" id="9797095at2"/>
<dbReference type="InterPro" id="IPR035901">
    <property type="entry name" value="GIY-YIG_endonuc_sf"/>
</dbReference>
<dbReference type="PANTHER" id="PTHR34477:SF1">
    <property type="entry name" value="UPF0213 PROTEIN YHBQ"/>
    <property type="match status" value="1"/>
</dbReference>
<accession>A0A379G7M1</accession>
<gene>
    <name evidence="3" type="ORF">NCTC12026_03490</name>
</gene>
<protein>
    <submittedName>
        <fullName evidence="3">GIY-YIG nuclease superfamily protein</fullName>
    </submittedName>
</protein>
<organism evidence="3 4">
    <name type="scientific">Providencia rustigianii</name>
    <dbReference type="NCBI Taxonomy" id="158850"/>
    <lineage>
        <taxon>Bacteria</taxon>
        <taxon>Pseudomonadati</taxon>
        <taxon>Pseudomonadota</taxon>
        <taxon>Gammaproteobacteria</taxon>
        <taxon>Enterobacterales</taxon>
        <taxon>Morganellaceae</taxon>
        <taxon>Providencia</taxon>
    </lineage>
</organism>
<reference evidence="3 4" key="1">
    <citation type="submission" date="2018-06" db="EMBL/GenBank/DDBJ databases">
        <authorList>
            <consortium name="Pathogen Informatics"/>
            <person name="Doyle S."/>
        </authorList>
    </citation>
    <scope>NUCLEOTIDE SEQUENCE [LARGE SCALE GENOMIC DNA]</scope>
    <source>
        <strain evidence="3 4">NCTC12026</strain>
    </source>
</reference>
<dbReference type="InterPro" id="IPR000305">
    <property type="entry name" value="GIY-YIG_endonuc"/>
</dbReference>
<dbReference type="PANTHER" id="PTHR34477">
    <property type="entry name" value="UPF0213 PROTEIN YHBQ"/>
    <property type="match status" value="1"/>
</dbReference>
<dbReference type="Pfam" id="PF01541">
    <property type="entry name" value="GIY-YIG"/>
    <property type="match status" value="1"/>
</dbReference>
<dbReference type="AlphaFoldDB" id="A0A379G7M1"/>
<dbReference type="PROSITE" id="PS50164">
    <property type="entry name" value="GIY_YIG"/>
    <property type="match status" value="1"/>
</dbReference>
<dbReference type="CDD" id="cd10456">
    <property type="entry name" value="GIY-YIG_UPF0213"/>
    <property type="match status" value="1"/>
</dbReference>
<evidence type="ECO:0000313" key="4">
    <source>
        <dbReference type="Proteomes" id="UP000255129"/>
    </source>
</evidence>
<sequence length="102" mass="11834">MEQHNWYLYLIRQSNNALYCGISTDVQRRFLEHGQGKGAKSLKGKGPLELVFHCLVGTRSEASKLEYRVKQLNKKAKERLVIDQPSELLKYLETYTLSKCDE</sequence>
<comment type="similarity">
    <text evidence="1">Belongs to the UPF0213 family.</text>
</comment>
<dbReference type="InterPro" id="IPR050190">
    <property type="entry name" value="UPF0213_domain"/>
</dbReference>